<evidence type="ECO:0000313" key="2">
    <source>
        <dbReference type="Proteomes" id="UP000095085"/>
    </source>
</evidence>
<name>A0A1E4RLD9_9ASCO</name>
<dbReference type="Proteomes" id="UP000095085">
    <property type="component" value="Unassembled WGS sequence"/>
</dbReference>
<organism evidence="1 2">
    <name type="scientific">Hyphopichia burtonii NRRL Y-1933</name>
    <dbReference type="NCBI Taxonomy" id="984485"/>
    <lineage>
        <taxon>Eukaryota</taxon>
        <taxon>Fungi</taxon>
        <taxon>Dikarya</taxon>
        <taxon>Ascomycota</taxon>
        <taxon>Saccharomycotina</taxon>
        <taxon>Pichiomycetes</taxon>
        <taxon>Debaryomycetaceae</taxon>
        <taxon>Hyphopichia</taxon>
    </lineage>
</organism>
<dbReference type="GeneID" id="30997567"/>
<reference evidence="2" key="1">
    <citation type="submission" date="2016-05" db="EMBL/GenBank/DDBJ databases">
        <title>Comparative genomics of biotechnologically important yeasts.</title>
        <authorList>
            <consortium name="DOE Joint Genome Institute"/>
            <person name="Riley R."/>
            <person name="Haridas S."/>
            <person name="Wolfe K.H."/>
            <person name="Lopes M.R."/>
            <person name="Hittinger C.T."/>
            <person name="Goker M."/>
            <person name="Salamov A."/>
            <person name="Wisecaver J."/>
            <person name="Long T.M."/>
            <person name="Aerts A.L."/>
            <person name="Barry K."/>
            <person name="Choi C."/>
            <person name="Clum A."/>
            <person name="Coughlan A.Y."/>
            <person name="Deshpande S."/>
            <person name="Douglass A.P."/>
            <person name="Hanson S.J."/>
            <person name="Klenk H.-P."/>
            <person name="Labutti K."/>
            <person name="Lapidus A."/>
            <person name="Lindquist E."/>
            <person name="Lipzen A."/>
            <person name="Meier-Kolthoff J.P."/>
            <person name="Ohm R.A."/>
            <person name="Otillar R.P."/>
            <person name="Pangilinan J."/>
            <person name="Peng Y."/>
            <person name="Rokas A."/>
            <person name="Rosa C.A."/>
            <person name="Scheuner C."/>
            <person name="Sibirny A.A."/>
            <person name="Slot J.C."/>
            <person name="Stielow J.B."/>
            <person name="Sun H."/>
            <person name="Kurtzman C.P."/>
            <person name="Blackwell M."/>
            <person name="Grigoriev I.V."/>
            <person name="Jeffries T.W."/>
        </authorList>
    </citation>
    <scope>NUCLEOTIDE SEQUENCE [LARGE SCALE GENOMIC DNA]</scope>
    <source>
        <strain evidence="2">NRRL Y-1933</strain>
    </source>
</reference>
<dbReference type="RefSeq" id="XP_020077149.1">
    <property type="nucleotide sequence ID" value="XM_020223018.1"/>
</dbReference>
<evidence type="ECO:0000313" key="1">
    <source>
        <dbReference type="EMBL" id="ODV68082.1"/>
    </source>
</evidence>
<dbReference type="AlphaFoldDB" id="A0A1E4RLD9"/>
<accession>A0A1E4RLD9</accession>
<sequence>MFLKKRTMNIVRKPQKLPKTDERKQQQGSTLMWPTWLKRTHPIWTPKQHGSTQVCLSSRQLSQYWSNAWIVAKRSSDEKSSLPTLRLRFHHSIYSNTIIYNQQVYKYTIIYKYTSIQVYNQQSISTQEYNIQSFFN</sequence>
<keyword evidence="2" id="KW-1185">Reference proteome</keyword>
<proteinExistence type="predicted"/>
<protein>
    <submittedName>
        <fullName evidence="1">Uncharacterized protein</fullName>
    </submittedName>
</protein>
<dbReference type="EMBL" id="KV454540">
    <property type="protein sequence ID" value="ODV68082.1"/>
    <property type="molecule type" value="Genomic_DNA"/>
</dbReference>
<gene>
    <name evidence="1" type="ORF">HYPBUDRAFT_202177</name>
</gene>